<evidence type="ECO:0000313" key="2">
    <source>
        <dbReference type="EMBL" id="RDL42553.1"/>
    </source>
</evidence>
<dbReference type="Gene3D" id="2.60.120.200">
    <property type="match status" value="1"/>
</dbReference>
<dbReference type="RefSeq" id="XP_031875209.1">
    <property type="nucleotide sequence ID" value="XM_032011155.1"/>
</dbReference>
<dbReference type="GeneID" id="43595381"/>
<dbReference type="Proteomes" id="UP000254866">
    <property type="component" value="Unassembled WGS sequence"/>
</dbReference>
<sequence>MAFHHANFPPSASLPSPDTEGRLTLHVPAPTDVWRKPPSHDVFGAPIVYQSMKVSEFKSARVSASGEWKTLYDQGGLIIVLPAKKSSASSDRLQKRWIKMGIEFYDERPMMSVVAADAWADWSLCPLEGEDEKAGKMTVAVERKRAKDGGWGPVLQVLRVGKEGVKTPIREVTWAFHDIDEDAEMWVGMFGAKPTESDVEELVVRLEGFEVEMRS</sequence>
<dbReference type="EMBL" id="NPIC01000001">
    <property type="protein sequence ID" value="RDL42553.1"/>
    <property type="molecule type" value="Genomic_DNA"/>
</dbReference>
<dbReference type="PANTHER" id="PTHR35332:SF2">
    <property type="entry name" value="REGULATION OF ENOLASE PROTEIN 1"/>
    <property type="match status" value="1"/>
</dbReference>
<dbReference type="OrthoDB" id="42525at2759"/>
<dbReference type="PANTHER" id="PTHR35332">
    <property type="entry name" value="REGULATION OF ENOLASE PROTEIN 1"/>
    <property type="match status" value="1"/>
</dbReference>
<organism evidence="2 3">
    <name type="scientific">Venustampulla echinocandica</name>
    <dbReference type="NCBI Taxonomy" id="2656787"/>
    <lineage>
        <taxon>Eukaryota</taxon>
        <taxon>Fungi</taxon>
        <taxon>Dikarya</taxon>
        <taxon>Ascomycota</taxon>
        <taxon>Pezizomycotina</taxon>
        <taxon>Leotiomycetes</taxon>
        <taxon>Helotiales</taxon>
        <taxon>Pleuroascaceae</taxon>
        <taxon>Venustampulla</taxon>
    </lineage>
</organism>
<accession>A0A370U482</accession>
<dbReference type="InterPro" id="IPR009784">
    <property type="entry name" value="DUF1349"/>
</dbReference>
<feature type="region of interest" description="Disordered" evidence="1">
    <location>
        <begin position="1"/>
        <end position="22"/>
    </location>
</feature>
<evidence type="ECO:0000313" key="3">
    <source>
        <dbReference type="Proteomes" id="UP000254866"/>
    </source>
</evidence>
<evidence type="ECO:0000256" key="1">
    <source>
        <dbReference type="SAM" id="MobiDB-lite"/>
    </source>
</evidence>
<gene>
    <name evidence="2" type="ORF">BP5553_02532</name>
</gene>
<reference evidence="2 3" key="1">
    <citation type="journal article" date="2018" name="IMA Fungus">
        <title>IMA Genome-F 9: Draft genome sequence of Annulohypoxylon stygium, Aspergillus mulundensis, Berkeleyomyces basicola (syn. Thielaviopsis basicola), Ceratocystis smalleyi, two Cercospora beticola strains, Coleophoma cylindrospora, Fusarium fracticaudum, Phialophora cf. hyalina, and Morchella septimelata.</title>
        <authorList>
            <person name="Wingfield B.D."/>
            <person name="Bills G.F."/>
            <person name="Dong Y."/>
            <person name="Huang W."/>
            <person name="Nel W.J."/>
            <person name="Swalarsk-Parry B.S."/>
            <person name="Vaghefi N."/>
            <person name="Wilken P.M."/>
            <person name="An Z."/>
            <person name="de Beer Z.W."/>
            <person name="De Vos L."/>
            <person name="Chen L."/>
            <person name="Duong T.A."/>
            <person name="Gao Y."/>
            <person name="Hammerbacher A."/>
            <person name="Kikkert J.R."/>
            <person name="Li Y."/>
            <person name="Li H."/>
            <person name="Li K."/>
            <person name="Li Q."/>
            <person name="Liu X."/>
            <person name="Ma X."/>
            <person name="Naidoo K."/>
            <person name="Pethybridge S.J."/>
            <person name="Sun J."/>
            <person name="Steenkamp E.T."/>
            <person name="van der Nest M.A."/>
            <person name="van Wyk S."/>
            <person name="Wingfield M.J."/>
            <person name="Xiong C."/>
            <person name="Yue Q."/>
            <person name="Zhang X."/>
        </authorList>
    </citation>
    <scope>NUCLEOTIDE SEQUENCE [LARGE SCALE GENOMIC DNA]</scope>
    <source>
        <strain evidence="2 3">BP 5553</strain>
    </source>
</reference>
<protein>
    <submittedName>
        <fullName evidence="2">Uncharacterized protein</fullName>
    </submittedName>
</protein>
<dbReference type="AlphaFoldDB" id="A0A370U482"/>
<proteinExistence type="predicted"/>
<dbReference type="STRING" id="2656787.A0A370U482"/>
<comment type="caution">
    <text evidence="2">The sequence shown here is derived from an EMBL/GenBank/DDBJ whole genome shotgun (WGS) entry which is preliminary data.</text>
</comment>
<keyword evidence="3" id="KW-1185">Reference proteome</keyword>
<dbReference type="Pfam" id="PF07081">
    <property type="entry name" value="DUF1349"/>
    <property type="match status" value="1"/>
</dbReference>
<name>A0A370U482_9HELO</name>